<dbReference type="AlphaFoldDB" id="D7FSX9"/>
<dbReference type="OrthoDB" id="437960at2759"/>
<gene>
    <name evidence="3" type="ORF">Esi_0241_0033</name>
</gene>
<dbReference type="EMBL" id="FN649760">
    <property type="protein sequence ID" value="CBJ31270.1"/>
    <property type="molecule type" value="Genomic_DNA"/>
</dbReference>
<dbReference type="Proteomes" id="UP000002630">
    <property type="component" value="Unassembled WGS sequence"/>
</dbReference>
<dbReference type="InterPro" id="IPR052849">
    <property type="entry name" value="MORN_repeat_protein"/>
</dbReference>
<dbReference type="STRING" id="2880.D7FSX9"/>
<protein>
    <submittedName>
        <fullName evidence="3">Uncharacterized protein</fullName>
    </submittedName>
</protein>
<keyword evidence="2" id="KW-1133">Transmembrane helix</keyword>
<dbReference type="SUPFAM" id="SSF82185">
    <property type="entry name" value="Histone H3 K4-specific methyltransferase SET7/9 N-terminal domain"/>
    <property type="match status" value="1"/>
</dbReference>
<dbReference type="Gene3D" id="2.20.110.10">
    <property type="entry name" value="Histone H3 K4-specific methyltransferase SET7/9 N-terminal domain"/>
    <property type="match status" value="2"/>
</dbReference>
<accession>D7FSX9</accession>
<name>D7FSX9_ECTSI</name>
<evidence type="ECO:0000313" key="4">
    <source>
        <dbReference type="Proteomes" id="UP000002630"/>
    </source>
</evidence>
<keyword evidence="2" id="KW-0812">Transmembrane</keyword>
<dbReference type="PANTHER" id="PTHR46917">
    <property type="entry name" value="MORN REPEAT-CONTAINING PROTEIN 2"/>
    <property type="match status" value="1"/>
</dbReference>
<dbReference type="PANTHER" id="PTHR46917:SF1">
    <property type="entry name" value="MORN REPEAT-CONTAINING PROTEIN 2"/>
    <property type="match status" value="1"/>
</dbReference>
<dbReference type="SMART" id="SM00698">
    <property type="entry name" value="MORN"/>
    <property type="match status" value="3"/>
</dbReference>
<dbReference type="FunFam" id="2.20.110.10:FF:000025">
    <property type="entry name" value="MORN repeat, putative"/>
    <property type="match status" value="1"/>
</dbReference>
<reference evidence="3 4" key="1">
    <citation type="journal article" date="2010" name="Nature">
        <title>The Ectocarpus genome and the independent evolution of multicellularity in brown algae.</title>
        <authorList>
            <person name="Cock J.M."/>
            <person name="Sterck L."/>
            <person name="Rouze P."/>
            <person name="Scornet D."/>
            <person name="Allen A.E."/>
            <person name="Amoutzias G."/>
            <person name="Anthouard V."/>
            <person name="Artiguenave F."/>
            <person name="Aury J.M."/>
            <person name="Badger J.H."/>
            <person name="Beszteri B."/>
            <person name="Billiau K."/>
            <person name="Bonnet E."/>
            <person name="Bothwell J.H."/>
            <person name="Bowler C."/>
            <person name="Boyen C."/>
            <person name="Brownlee C."/>
            <person name="Carrano C.J."/>
            <person name="Charrier B."/>
            <person name="Cho G.Y."/>
            <person name="Coelho S.M."/>
            <person name="Collen J."/>
            <person name="Corre E."/>
            <person name="Da Silva C."/>
            <person name="Delage L."/>
            <person name="Delaroque N."/>
            <person name="Dittami S.M."/>
            <person name="Doulbeau S."/>
            <person name="Elias M."/>
            <person name="Farnham G."/>
            <person name="Gachon C.M."/>
            <person name="Gschloessl B."/>
            <person name="Heesch S."/>
            <person name="Jabbari K."/>
            <person name="Jubin C."/>
            <person name="Kawai H."/>
            <person name="Kimura K."/>
            <person name="Kloareg B."/>
            <person name="Kupper F.C."/>
            <person name="Lang D."/>
            <person name="Le Bail A."/>
            <person name="Leblanc C."/>
            <person name="Lerouge P."/>
            <person name="Lohr M."/>
            <person name="Lopez P.J."/>
            <person name="Martens C."/>
            <person name="Maumus F."/>
            <person name="Michel G."/>
            <person name="Miranda-Saavedra D."/>
            <person name="Morales J."/>
            <person name="Moreau H."/>
            <person name="Motomura T."/>
            <person name="Nagasato C."/>
            <person name="Napoli C.A."/>
            <person name="Nelson D.R."/>
            <person name="Nyvall-Collen P."/>
            <person name="Peters A.F."/>
            <person name="Pommier C."/>
            <person name="Potin P."/>
            <person name="Poulain J."/>
            <person name="Quesneville H."/>
            <person name="Read B."/>
            <person name="Rensing S.A."/>
            <person name="Ritter A."/>
            <person name="Rousvoal S."/>
            <person name="Samanta M."/>
            <person name="Samson G."/>
            <person name="Schroeder D.C."/>
            <person name="Segurens B."/>
            <person name="Strittmatter M."/>
            <person name="Tonon T."/>
            <person name="Tregear J.W."/>
            <person name="Valentin K."/>
            <person name="von Dassow P."/>
            <person name="Yamagishi T."/>
            <person name="Van de Peer Y."/>
            <person name="Wincker P."/>
        </authorList>
    </citation>
    <scope>NUCLEOTIDE SEQUENCE [LARGE SCALE GENOMIC DNA]</scope>
    <source>
        <strain evidence="4">Ec32 / CCAP1310/4</strain>
    </source>
</reference>
<feature type="transmembrane region" description="Helical" evidence="2">
    <location>
        <begin position="6"/>
        <end position="24"/>
    </location>
</feature>
<evidence type="ECO:0000256" key="1">
    <source>
        <dbReference type="ARBA" id="ARBA00022737"/>
    </source>
</evidence>
<keyword evidence="4" id="KW-1185">Reference proteome</keyword>
<evidence type="ECO:0000256" key="2">
    <source>
        <dbReference type="SAM" id="Phobius"/>
    </source>
</evidence>
<keyword evidence="2" id="KW-0472">Membrane</keyword>
<dbReference type="Pfam" id="PF02493">
    <property type="entry name" value="MORN"/>
    <property type="match status" value="3"/>
</dbReference>
<sequence>MRSATVYYAIIIVFLLSEGQYIVIDGVKKRNGFGTHTNGKDKYIGEWQLDSMHGQGEMIFSSDASYRGSFAGNKFHGEGRYEWNDGATYEGGWRENKMHGKGCYSDSEKSRWEGDFFNGMYDNGRAKVALR</sequence>
<organism evidence="3 4">
    <name type="scientific">Ectocarpus siliculosus</name>
    <name type="common">Brown alga</name>
    <name type="synonym">Conferva siliculosa</name>
    <dbReference type="NCBI Taxonomy" id="2880"/>
    <lineage>
        <taxon>Eukaryota</taxon>
        <taxon>Sar</taxon>
        <taxon>Stramenopiles</taxon>
        <taxon>Ochrophyta</taxon>
        <taxon>PX clade</taxon>
        <taxon>Phaeophyceae</taxon>
        <taxon>Ectocarpales</taxon>
        <taxon>Ectocarpaceae</taxon>
        <taxon>Ectocarpus</taxon>
    </lineage>
</organism>
<proteinExistence type="predicted"/>
<evidence type="ECO:0000313" key="3">
    <source>
        <dbReference type="EMBL" id="CBJ31270.1"/>
    </source>
</evidence>
<keyword evidence="1" id="KW-0677">Repeat</keyword>
<dbReference type="InParanoid" id="D7FSX9"/>
<dbReference type="InterPro" id="IPR003409">
    <property type="entry name" value="MORN"/>
</dbReference>